<keyword evidence="2 4" id="KW-0808">Transferase</keyword>
<accession>A0ABT5G0C1</accession>
<dbReference type="EMBL" id="JAQOSK010000012">
    <property type="protein sequence ID" value="MDC2958264.1"/>
    <property type="molecule type" value="Genomic_DNA"/>
</dbReference>
<evidence type="ECO:0000259" key="5">
    <source>
        <dbReference type="PROSITE" id="PS52004"/>
    </source>
</evidence>
<sequence length="413" mass="42995">MSEPYPRRAAVTGIGVVAPNGNGTEAFWKSTEAGLSVLDRVTREGCEHLPLRVAGEIRDFDAATAVEERYLVQTDRFTHFALAAADRALDDAGLGRADTDDAPFSVGVVTAAGSGGGEFGQRELQQLWGKGSRFVGPYQSIAWFYAASTGQISIRRGFKGPCGVVASDEAGGLDALAHAARAVRRGTDVVVAGSTEAPLAPYSVVCQLGYPELSTEEDPTRAYRPFTSAACGFVPAEGGAMLVVEDEGSARERGAEVRAKIAGHAATFTGAGRWERSRDGLAHAIRGALAEARCAPEEIDVVFADALGVPEADRAEALAIADVFGAHGRRVPVTAPKTGIGRGYGAAPVLDVAAAVLAMRYGVIPPTPNVFDVCHDLDLVTGAARAVEPRTALVLSRGLMGSNSALVLRHGAT</sequence>
<dbReference type="SUPFAM" id="SSF53901">
    <property type="entry name" value="Thiolase-like"/>
    <property type="match status" value="2"/>
</dbReference>
<name>A0ABT5G0C1_9ACTN</name>
<evidence type="ECO:0000256" key="2">
    <source>
        <dbReference type="ARBA" id="ARBA00022679"/>
    </source>
</evidence>
<keyword evidence="7" id="KW-1185">Reference proteome</keyword>
<dbReference type="Pfam" id="PF00109">
    <property type="entry name" value="ketoacyl-synt"/>
    <property type="match status" value="1"/>
</dbReference>
<dbReference type="InterPro" id="IPR014030">
    <property type="entry name" value="Ketoacyl_synth_N"/>
</dbReference>
<dbReference type="PROSITE" id="PS52004">
    <property type="entry name" value="KS3_2"/>
    <property type="match status" value="1"/>
</dbReference>
<evidence type="ECO:0000256" key="3">
    <source>
        <dbReference type="ARBA" id="ARBA00023315"/>
    </source>
</evidence>
<dbReference type="Pfam" id="PF02801">
    <property type="entry name" value="Ketoacyl-synt_C"/>
    <property type="match status" value="1"/>
</dbReference>
<evidence type="ECO:0000256" key="4">
    <source>
        <dbReference type="RuleBase" id="RU003694"/>
    </source>
</evidence>
<evidence type="ECO:0000256" key="1">
    <source>
        <dbReference type="ARBA" id="ARBA00008467"/>
    </source>
</evidence>
<dbReference type="InterPro" id="IPR014031">
    <property type="entry name" value="Ketoacyl_synth_C"/>
</dbReference>
<dbReference type="PANTHER" id="PTHR11712:SF322">
    <property type="entry name" value="POLYKETIDE BETA-KETOACYL SYNTHASE 2-RELATED"/>
    <property type="match status" value="1"/>
</dbReference>
<evidence type="ECO:0000313" key="6">
    <source>
        <dbReference type="EMBL" id="MDC2958264.1"/>
    </source>
</evidence>
<feature type="domain" description="Ketosynthase family 3 (KS3)" evidence="5">
    <location>
        <begin position="6"/>
        <end position="410"/>
    </location>
</feature>
<dbReference type="SMART" id="SM00825">
    <property type="entry name" value="PKS_KS"/>
    <property type="match status" value="1"/>
</dbReference>
<comment type="similarity">
    <text evidence="1 4">Belongs to the thiolase-like superfamily. Beta-ketoacyl-ACP synthases family.</text>
</comment>
<protein>
    <submittedName>
        <fullName evidence="6">Ketosynthase chain-length factor</fullName>
    </submittedName>
</protein>
<comment type="caution">
    <text evidence="6">The sequence shown here is derived from an EMBL/GenBank/DDBJ whole genome shotgun (WGS) entry which is preliminary data.</text>
</comment>
<proteinExistence type="inferred from homology"/>
<dbReference type="InterPro" id="IPR000794">
    <property type="entry name" value="Beta-ketoacyl_synthase"/>
</dbReference>
<dbReference type="PANTHER" id="PTHR11712">
    <property type="entry name" value="POLYKETIDE SYNTHASE-RELATED"/>
    <property type="match status" value="1"/>
</dbReference>
<dbReference type="CDD" id="cd00832">
    <property type="entry name" value="CLF"/>
    <property type="match status" value="1"/>
</dbReference>
<evidence type="ECO:0000313" key="7">
    <source>
        <dbReference type="Proteomes" id="UP001221328"/>
    </source>
</evidence>
<dbReference type="Proteomes" id="UP001221328">
    <property type="component" value="Unassembled WGS sequence"/>
</dbReference>
<keyword evidence="3" id="KW-0012">Acyltransferase</keyword>
<reference evidence="6 7" key="1">
    <citation type="journal article" date="2015" name="Int. J. Syst. Evol. Microbiol.">
        <title>Streptomyces gilvifuscus sp. nov., an actinomycete that produces antibacterial compounds isolated from soil.</title>
        <authorList>
            <person name="Nguyen T.M."/>
            <person name="Kim J."/>
        </authorList>
    </citation>
    <scope>NUCLEOTIDE SEQUENCE [LARGE SCALE GENOMIC DNA]</scope>
    <source>
        <strain evidence="6 7">T113</strain>
    </source>
</reference>
<dbReference type="Gene3D" id="3.40.47.10">
    <property type="match status" value="2"/>
</dbReference>
<organism evidence="6 7">
    <name type="scientific">Streptomyces gilvifuscus</name>
    <dbReference type="NCBI Taxonomy" id="1550617"/>
    <lineage>
        <taxon>Bacteria</taxon>
        <taxon>Bacillati</taxon>
        <taxon>Actinomycetota</taxon>
        <taxon>Actinomycetes</taxon>
        <taxon>Kitasatosporales</taxon>
        <taxon>Streptomycetaceae</taxon>
        <taxon>Streptomyces</taxon>
    </lineage>
</organism>
<dbReference type="InterPro" id="IPR020841">
    <property type="entry name" value="PKS_Beta-ketoAc_synthase_dom"/>
</dbReference>
<dbReference type="RefSeq" id="WP_272177144.1">
    <property type="nucleotide sequence ID" value="NZ_JAQOSK010000012.1"/>
</dbReference>
<dbReference type="InterPro" id="IPR016039">
    <property type="entry name" value="Thiolase-like"/>
</dbReference>
<gene>
    <name evidence="6" type="ORF">PO587_27865</name>
</gene>